<dbReference type="InParanoid" id="A0A545ANM2"/>
<evidence type="ECO:0000313" key="4">
    <source>
        <dbReference type="Proteomes" id="UP000317982"/>
    </source>
</evidence>
<dbReference type="AlphaFoldDB" id="A0A545ANM2"/>
<dbReference type="GO" id="GO:0004222">
    <property type="term" value="F:metalloendopeptidase activity"/>
    <property type="evidence" value="ECO:0007669"/>
    <property type="project" value="TreeGrafter"/>
</dbReference>
<evidence type="ECO:0000256" key="1">
    <source>
        <dbReference type="SAM" id="MobiDB-lite"/>
    </source>
</evidence>
<dbReference type="RefSeq" id="WP_142706851.1">
    <property type="nucleotide sequence ID" value="NZ_VIRS01000016.1"/>
</dbReference>
<keyword evidence="4" id="KW-1185">Reference proteome</keyword>
<dbReference type="InterPro" id="IPR011055">
    <property type="entry name" value="Dup_hybrid_motif"/>
</dbReference>
<feature type="region of interest" description="Disordered" evidence="1">
    <location>
        <begin position="111"/>
        <end position="130"/>
    </location>
</feature>
<dbReference type="CDD" id="cd12797">
    <property type="entry name" value="M23_peptidase"/>
    <property type="match status" value="1"/>
</dbReference>
<accession>A0A545ANM2</accession>
<dbReference type="PANTHER" id="PTHR21666">
    <property type="entry name" value="PEPTIDASE-RELATED"/>
    <property type="match status" value="1"/>
</dbReference>
<evidence type="ECO:0000313" key="3">
    <source>
        <dbReference type="EMBL" id="TQS42907.1"/>
    </source>
</evidence>
<dbReference type="Gene3D" id="2.70.70.10">
    <property type="entry name" value="Glucose Permease (Domain IIA)"/>
    <property type="match status" value="1"/>
</dbReference>
<dbReference type="Proteomes" id="UP000317982">
    <property type="component" value="Unassembled WGS sequence"/>
</dbReference>
<dbReference type="SUPFAM" id="SSF51261">
    <property type="entry name" value="Duplicated hybrid motif"/>
    <property type="match status" value="1"/>
</dbReference>
<name>A0A545ANM2_9ACTN</name>
<sequence>MTGRTLAIIGALVAGLLLLCTGGIGAVLPSVTTQDTCSAPDPPADSAVTLTIDDLATDQRHNATTIINVGQQLHVPPRGWIIALATALQESLLHNSTAVTDHDSVGLFQQRPSSGWGDTPAAPGDTRTPAQRLADPRYAATRFYDKLLRIPDWETRRLADIAQTVQISAFPERYARWESVATLLAVHLTQDTTTTSAHDAAGVLATDETTMRCAAPGQVSAAGWTVPVRGPIGSGFRTPQRPGHAGVDLLVARFTVIHAASAGIVITAACNASTGNCDIDGNPQVKGCGWYVELAHTTGLTTRYCHMVERPAVTVGQTVVAGQPLGKVGSSGNSSGPHLHFETHVNGQARDPVPFMAARGAPLGANEP</sequence>
<organism evidence="3 4">
    <name type="scientific">Cryptosporangium phraense</name>
    <dbReference type="NCBI Taxonomy" id="2593070"/>
    <lineage>
        <taxon>Bacteria</taxon>
        <taxon>Bacillati</taxon>
        <taxon>Actinomycetota</taxon>
        <taxon>Actinomycetes</taxon>
        <taxon>Cryptosporangiales</taxon>
        <taxon>Cryptosporangiaceae</taxon>
        <taxon>Cryptosporangium</taxon>
    </lineage>
</organism>
<dbReference type="PANTHER" id="PTHR21666:SF270">
    <property type="entry name" value="MUREIN HYDROLASE ACTIVATOR ENVC"/>
    <property type="match status" value="1"/>
</dbReference>
<gene>
    <name evidence="3" type="ORF">FL583_22565</name>
</gene>
<dbReference type="InterPro" id="IPR050570">
    <property type="entry name" value="Cell_wall_metabolism_enzyme"/>
</dbReference>
<dbReference type="OrthoDB" id="5496837at2"/>
<protein>
    <submittedName>
        <fullName evidence="3">M23 family metallopeptidase</fullName>
    </submittedName>
</protein>
<comment type="caution">
    <text evidence="3">The sequence shown here is derived from an EMBL/GenBank/DDBJ whole genome shotgun (WGS) entry which is preliminary data.</text>
</comment>
<proteinExistence type="predicted"/>
<feature type="domain" description="M23ase beta-sheet core" evidence="2">
    <location>
        <begin position="243"/>
        <end position="352"/>
    </location>
</feature>
<reference evidence="3 4" key="1">
    <citation type="submission" date="2019-07" db="EMBL/GenBank/DDBJ databases">
        <title>Cryptosporangium phraense sp. nov., isolated from plant litter.</title>
        <authorList>
            <person name="Suriyachadkun C."/>
        </authorList>
    </citation>
    <scope>NUCLEOTIDE SEQUENCE [LARGE SCALE GENOMIC DNA]</scope>
    <source>
        <strain evidence="3 4">A-T 5661</strain>
    </source>
</reference>
<dbReference type="EMBL" id="VIRS01000016">
    <property type="protein sequence ID" value="TQS42907.1"/>
    <property type="molecule type" value="Genomic_DNA"/>
</dbReference>
<evidence type="ECO:0000259" key="2">
    <source>
        <dbReference type="Pfam" id="PF01551"/>
    </source>
</evidence>
<dbReference type="InterPro" id="IPR016047">
    <property type="entry name" value="M23ase_b-sheet_dom"/>
</dbReference>
<dbReference type="Pfam" id="PF01551">
    <property type="entry name" value="Peptidase_M23"/>
    <property type="match status" value="1"/>
</dbReference>